<organism evidence="3 4">
    <name type="scientific">Sphingomonas cavernae</name>
    <dbReference type="NCBI Taxonomy" id="2320861"/>
    <lineage>
        <taxon>Bacteria</taxon>
        <taxon>Pseudomonadati</taxon>
        <taxon>Pseudomonadota</taxon>
        <taxon>Alphaproteobacteria</taxon>
        <taxon>Sphingomonadales</taxon>
        <taxon>Sphingomonadaceae</taxon>
        <taxon>Sphingomonas</taxon>
    </lineage>
</organism>
<name>A0A418WQK8_9SPHN</name>
<accession>A0A418WQK8</accession>
<dbReference type="Pfam" id="PF14534">
    <property type="entry name" value="DUF4440"/>
    <property type="match status" value="1"/>
</dbReference>
<dbReference type="RefSeq" id="WP_119759822.1">
    <property type="nucleotide sequence ID" value="NZ_QYUM01000002.1"/>
</dbReference>
<dbReference type="InterPro" id="IPR027843">
    <property type="entry name" value="DUF4440"/>
</dbReference>
<dbReference type="Gene3D" id="3.10.450.50">
    <property type="match status" value="1"/>
</dbReference>
<reference evidence="3 4" key="1">
    <citation type="submission" date="2018-09" db="EMBL/GenBank/DDBJ databases">
        <authorList>
            <person name="Zhu H."/>
        </authorList>
    </citation>
    <scope>NUCLEOTIDE SEQUENCE [LARGE SCALE GENOMIC DNA]</scope>
    <source>
        <strain evidence="3 4">K2R01-6</strain>
    </source>
</reference>
<dbReference type="SUPFAM" id="SSF54427">
    <property type="entry name" value="NTF2-like"/>
    <property type="match status" value="1"/>
</dbReference>
<evidence type="ECO:0000256" key="1">
    <source>
        <dbReference type="SAM" id="SignalP"/>
    </source>
</evidence>
<protein>
    <submittedName>
        <fullName evidence="3">Nuclear transport factor 2 family protein</fullName>
    </submittedName>
</protein>
<dbReference type="Proteomes" id="UP000286100">
    <property type="component" value="Unassembled WGS sequence"/>
</dbReference>
<feature type="domain" description="DUF4440" evidence="2">
    <location>
        <begin position="33"/>
        <end position="138"/>
    </location>
</feature>
<keyword evidence="4" id="KW-1185">Reference proteome</keyword>
<proteinExistence type="predicted"/>
<evidence type="ECO:0000313" key="3">
    <source>
        <dbReference type="EMBL" id="RJF93534.1"/>
    </source>
</evidence>
<keyword evidence="1" id="KW-0732">Signal</keyword>
<gene>
    <name evidence="3" type="ORF">D3876_04230</name>
</gene>
<sequence>MRRWAMAGLAALHLMAPTMVAADGLAANVAELRAFADRFDQAQIAGDGAALDRMVSDDLVFIAGSGQRLGKTDFIAGWTEPGTRYEPVTLEDRVIMPLGSDAGIASAAVTIRGVSDGKAFASRIRFADTFHRINGEWRAVHIQVTKLP</sequence>
<comment type="caution">
    <text evidence="3">The sequence shown here is derived from an EMBL/GenBank/DDBJ whole genome shotgun (WGS) entry which is preliminary data.</text>
</comment>
<evidence type="ECO:0000259" key="2">
    <source>
        <dbReference type="Pfam" id="PF14534"/>
    </source>
</evidence>
<dbReference type="InterPro" id="IPR032710">
    <property type="entry name" value="NTF2-like_dom_sf"/>
</dbReference>
<dbReference type="OrthoDB" id="129755at2"/>
<dbReference type="EMBL" id="QYUM01000002">
    <property type="protein sequence ID" value="RJF93534.1"/>
    <property type="molecule type" value="Genomic_DNA"/>
</dbReference>
<feature type="signal peptide" evidence="1">
    <location>
        <begin position="1"/>
        <end position="21"/>
    </location>
</feature>
<feature type="chain" id="PRO_5019335884" evidence="1">
    <location>
        <begin position="22"/>
        <end position="148"/>
    </location>
</feature>
<evidence type="ECO:0000313" key="4">
    <source>
        <dbReference type="Proteomes" id="UP000286100"/>
    </source>
</evidence>
<dbReference type="AlphaFoldDB" id="A0A418WQK8"/>